<protein>
    <submittedName>
        <fullName evidence="2">Uncharacterized protein</fullName>
    </submittedName>
</protein>
<reference evidence="2 3" key="1">
    <citation type="submission" date="2018-06" db="EMBL/GenBank/DDBJ databases">
        <title>WGS assembly of Brassica rapa FPsc.</title>
        <authorList>
            <person name="Bowman J."/>
            <person name="Kohchi T."/>
            <person name="Yamato K."/>
            <person name="Jenkins J."/>
            <person name="Shu S."/>
            <person name="Ishizaki K."/>
            <person name="Yamaoka S."/>
            <person name="Nishihama R."/>
            <person name="Nakamura Y."/>
            <person name="Berger F."/>
            <person name="Adam C."/>
            <person name="Aki S."/>
            <person name="Althoff F."/>
            <person name="Araki T."/>
            <person name="Arteaga-Vazquez M."/>
            <person name="Balasubrmanian S."/>
            <person name="Bauer D."/>
            <person name="Boehm C."/>
            <person name="Briginshaw L."/>
            <person name="Caballero-Perez J."/>
            <person name="Catarino B."/>
            <person name="Chen F."/>
            <person name="Chiyoda S."/>
            <person name="Chovatia M."/>
            <person name="Davies K."/>
            <person name="Delmans M."/>
            <person name="Demura T."/>
            <person name="Dierschke T."/>
            <person name="Dolan L."/>
            <person name="Dorantes-Acosta A."/>
            <person name="Eklund D."/>
            <person name="Florent S."/>
            <person name="Flores-Sandoval E."/>
            <person name="Fujiyama A."/>
            <person name="Fukuzawa H."/>
            <person name="Galik B."/>
            <person name="Grimanelli D."/>
            <person name="Grimwood J."/>
            <person name="Grossniklaus U."/>
            <person name="Hamada T."/>
            <person name="Haseloff J."/>
            <person name="Hetherington A."/>
            <person name="Higo A."/>
            <person name="Hirakawa Y."/>
            <person name="Hundley H."/>
            <person name="Ikeda Y."/>
            <person name="Inoue K."/>
            <person name="Inoue S."/>
            <person name="Ishida S."/>
            <person name="Jia Q."/>
            <person name="Kakita M."/>
            <person name="Kanazawa T."/>
            <person name="Kawai Y."/>
            <person name="Kawashima T."/>
            <person name="Kennedy M."/>
            <person name="Kinose K."/>
            <person name="Kinoshita T."/>
            <person name="Kohara Y."/>
            <person name="Koide E."/>
            <person name="Komatsu K."/>
            <person name="Kopischke S."/>
            <person name="Kubo M."/>
            <person name="Kyozuka J."/>
            <person name="Lagercrantz U."/>
            <person name="Lin S."/>
            <person name="Lindquist E."/>
            <person name="Lipzen A."/>
            <person name="Lu C."/>
            <person name="Luna E."/>
            <person name="Martienssen R."/>
            <person name="Minamino N."/>
            <person name="Mizutani M."/>
            <person name="Mizutani M."/>
            <person name="Mochizuki N."/>
            <person name="Monte I."/>
            <person name="Mosher R."/>
            <person name="Nagasaki H."/>
            <person name="Nakagami H."/>
            <person name="Naramoto S."/>
            <person name="Nishitani K."/>
            <person name="Ohtani M."/>
            <person name="Okamoto T."/>
            <person name="Okumura M."/>
            <person name="Phillips J."/>
            <person name="Pollak B."/>
            <person name="Reinders A."/>
            <person name="Roevekamp M."/>
            <person name="Sano R."/>
            <person name="Sawa S."/>
            <person name="Schmid M."/>
            <person name="Shirakawa M."/>
            <person name="Solano R."/>
            <person name="Spunde A."/>
            <person name="Suetsugu N."/>
            <person name="Sugano S."/>
            <person name="Sugiyama A."/>
            <person name="Sun R."/>
            <person name="Suzuki Y."/>
            <person name="Takenaka M."/>
            <person name="Takezawa D."/>
            <person name="Tomogane H."/>
            <person name="Tsuzuki M."/>
            <person name="Ueda T."/>
            <person name="Umeda M."/>
            <person name="Ward J."/>
            <person name="Watanabe Y."/>
            <person name="Yazaki K."/>
            <person name="Yokoyama R."/>
            <person name="Yoshitake Y."/>
            <person name="Yotsui I."/>
            <person name="Zachgo S."/>
            <person name="Schmutz J."/>
        </authorList>
    </citation>
    <scope>NUCLEOTIDE SEQUENCE [LARGE SCALE GENOMIC DNA]</scope>
    <source>
        <strain evidence="3">cv. B-3</strain>
    </source>
</reference>
<dbReference type="EMBL" id="CM010631">
    <property type="protein sequence ID" value="RID65236.1"/>
    <property type="molecule type" value="Genomic_DNA"/>
</dbReference>
<accession>A0A397ZQ83</accession>
<dbReference type="AlphaFoldDB" id="A0A397ZQ83"/>
<evidence type="ECO:0000256" key="1">
    <source>
        <dbReference type="SAM" id="Phobius"/>
    </source>
</evidence>
<evidence type="ECO:0000313" key="3">
    <source>
        <dbReference type="Proteomes" id="UP000264353"/>
    </source>
</evidence>
<dbReference type="Proteomes" id="UP000264353">
    <property type="component" value="Chromosome A4"/>
</dbReference>
<keyword evidence="1" id="KW-0812">Transmembrane</keyword>
<proteinExistence type="predicted"/>
<dbReference type="EMBL" id="CM010631">
    <property type="protein sequence ID" value="RID65237.1"/>
    <property type="molecule type" value="Genomic_DNA"/>
</dbReference>
<feature type="transmembrane region" description="Helical" evidence="1">
    <location>
        <begin position="75"/>
        <end position="95"/>
    </location>
</feature>
<sequence>MSINLSRRVYPTQFRTWIPLAGHGKGLFLVAYITTRTCRRLSLSLRVKLTRRLLFKSSVAMEMTSYVAAGWNLALFNSVSTLFSVAGIWGLTYHLG</sequence>
<keyword evidence="1" id="KW-0472">Membrane</keyword>
<organism evidence="2 3">
    <name type="scientific">Brassica campestris</name>
    <name type="common">Field mustard</name>
    <dbReference type="NCBI Taxonomy" id="3711"/>
    <lineage>
        <taxon>Eukaryota</taxon>
        <taxon>Viridiplantae</taxon>
        <taxon>Streptophyta</taxon>
        <taxon>Embryophyta</taxon>
        <taxon>Tracheophyta</taxon>
        <taxon>Spermatophyta</taxon>
        <taxon>Magnoliopsida</taxon>
        <taxon>eudicotyledons</taxon>
        <taxon>Gunneridae</taxon>
        <taxon>Pentapetalae</taxon>
        <taxon>rosids</taxon>
        <taxon>malvids</taxon>
        <taxon>Brassicales</taxon>
        <taxon>Brassicaceae</taxon>
        <taxon>Brassiceae</taxon>
        <taxon>Brassica</taxon>
    </lineage>
</organism>
<dbReference type="EMBL" id="CM010631">
    <property type="protein sequence ID" value="RID65235.1"/>
    <property type="molecule type" value="Genomic_DNA"/>
</dbReference>
<gene>
    <name evidence="2" type="ORF">BRARA_D00447</name>
</gene>
<name>A0A397ZQ83_BRACM</name>
<evidence type="ECO:0000313" key="2">
    <source>
        <dbReference type="EMBL" id="RID65236.1"/>
    </source>
</evidence>
<keyword evidence="1" id="KW-1133">Transmembrane helix</keyword>